<sequence length="70" mass="7872">MTHELDQHLETANEYVGKQYSEALRAELADKTGLHVRPIGIGFIMTKDYDPQRINLLVENEIITSAAMGN</sequence>
<evidence type="ECO:0000313" key="1">
    <source>
        <dbReference type="EMBL" id="RON08154.1"/>
    </source>
</evidence>
<dbReference type="EMBL" id="MOBJ01000010">
    <property type="protein sequence ID" value="RON08154.1"/>
    <property type="molecule type" value="Genomic_DNA"/>
</dbReference>
<comment type="caution">
    <text evidence="1">The sequence shown here is derived from an EMBL/GenBank/DDBJ whole genome shotgun (WGS) entry which is preliminary data.</text>
</comment>
<dbReference type="RefSeq" id="WP_123426180.1">
    <property type="nucleotide sequence ID" value="NZ_MOBJ01000010.1"/>
</dbReference>
<dbReference type="Gene3D" id="3.30.10.10">
    <property type="entry name" value="Trypsin Inhibitor V, subunit A"/>
    <property type="match status" value="1"/>
</dbReference>
<dbReference type="Proteomes" id="UP000286071">
    <property type="component" value="Unassembled WGS sequence"/>
</dbReference>
<evidence type="ECO:0000313" key="2">
    <source>
        <dbReference type="Proteomes" id="UP000286071"/>
    </source>
</evidence>
<gene>
    <name evidence="1" type="ORF">BK659_16470</name>
</gene>
<name>A0A423H4L8_9PSED</name>
<protein>
    <submittedName>
        <fullName evidence="1">Uncharacterized protein</fullName>
    </submittedName>
</protein>
<reference evidence="1 2" key="1">
    <citation type="submission" date="2016-10" db="EMBL/GenBank/DDBJ databases">
        <title>Comparative genome analysis of multiple Pseudomonas spp. focuses on biocontrol and plant growth promoting traits.</title>
        <authorList>
            <person name="Tao X.-Y."/>
            <person name="Taylor C.G."/>
        </authorList>
    </citation>
    <scope>NUCLEOTIDE SEQUENCE [LARGE SCALE GENOMIC DNA]</scope>
    <source>
        <strain evidence="1 2">48H11</strain>
    </source>
</reference>
<organism evidence="1 2">
    <name type="scientific">Pseudomonas brassicacearum</name>
    <dbReference type="NCBI Taxonomy" id="930166"/>
    <lineage>
        <taxon>Bacteria</taxon>
        <taxon>Pseudomonadati</taxon>
        <taxon>Pseudomonadota</taxon>
        <taxon>Gammaproteobacteria</taxon>
        <taxon>Pseudomonadales</taxon>
        <taxon>Pseudomonadaceae</taxon>
        <taxon>Pseudomonas</taxon>
    </lineage>
</organism>
<proteinExistence type="predicted"/>
<dbReference type="AlphaFoldDB" id="A0A423H4L8"/>
<accession>A0A423H4L8</accession>
<dbReference type="OrthoDB" id="6904414at2"/>